<keyword evidence="3" id="KW-0997">Cell inner membrane</keyword>
<dbReference type="GO" id="GO:0022857">
    <property type="term" value="F:transmembrane transporter activity"/>
    <property type="evidence" value="ECO:0007669"/>
    <property type="project" value="TreeGrafter"/>
</dbReference>
<keyword evidence="4 7" id="KW-0812">Transmembrane</keyword>
<keyword evidence="2" id="KW-1003">Cell membrane</keyword>
<keyword evidence="10" id="KW-1185">Reference proteome</keyword>
<keyword evidence="5 7" id="KW-1133">Transmembrane helix</keyword>
<dbReference type="PANTHER" id="PTHR33362:SF5">
    <property type="entry name" value="C4-DICARBOXYLATE TRAP TRANSPORTER LARGE PERMEASE PROTEIN DCTM"/>
    <property type="match status" value="1"/>
</dbReference>
<feature type="transmembrane region" description="Helical" evidence="7">
    <location>
        <begin position="312"/>
        <end position="332"/>
    </location>
</feature>
<dbReference type="EMBL" id="AP021874">
    <property type="protein sequence ID" value="BBO66277.1"/>
    <property type="molecule type" value="Genomic_DNA"/>
</dbReference>
<dbReference type="AlphaFoldDB" id="A0A5K7YNU9"/>
<organism evidence="9 10">
    <name type="scientific">Desulfosarcina alkanivorans</name>
    <dbReference type="NCBI Taxonomy" id="571177"/>
    <lineage>
        <taxon>Bacteria</taxon>
        <taxon>Pseudomonadati</taxon>
        <taxon>Thermodesulfobacteriota</taxon>
        <taxon>Desulfobacteria</taxon>
        <taxon>Desulfobacterales</taxon>
        <taxon>Desulfosarcinaceae</taxon>
        <taxon>Desulfosarcina</taxon>
    </lineage>
</organism>
<keyword evidence="6 7" id="KW-0472">Membrane</keyword>
<dbReference type="NCBIfam" id="TIGR00786">
    <property type="entry name" value="dctM"/>
    <property type="match status" value="1"/>
</dbReference>
<evidence type="ECO:0000256" key="5">
    <source>
        <dbReference type="ARBA" id="ARBA00022989"/>
    </source>
</evidence>
<evidence type="ECO:0000256" key="4">
    <source>
        <dbReference type="ARBA" id="ARBA00022692"/>
    </source>
</evidence>
<evidence type="ECO:0000256" key="6">
    <source>
        <dbReference type="ARBA" id="ARBA00023136"/>
    </source>
</evidence>
<name>A0A5K7YNU9_9BACT</name>
<evidence type="ECO:0000256" key="7">
    <source>
        <dbReference type="SAM" id="Phobius"/>
    </source>
</evidence>
<dbReference type="Pfam" id="PF06808">
    <property type="entry name" value="DctM"/>
    <property type="match status" value="1"/>
</dbReference>
<protein>
    <recommendedName>
        <fullName evidence="8">TRAP C4-dicarboxylate transport system permease DctM subunit domain-containing protein</fullName>
    </recommendedName>
</protein>
<dbReference type="KEGG" id="dalk:DSCA_02070"/>
<feature type="transmembrane region" description="Helical" evidence="7">
    <location>
        <begin position="243"/>
        <end position="263"/>
    </location>
</feature>
<feature type="transmembrane region" description="Helical" evidence="7">
    <location>
        <begin position="6"/>
        <end position="35"/>
    </location>
</feature>
<feature type="transmembrane region" description="Helical" evidence="7">
    <location>
        <begin position="275"/>
        <end position="300"/>
    </location>
</feature>
<dbReference type="RefSeq" id="WP_155314682.1">
    <property type="nucleotide sequence ID" value="NZ_AP021874.1"/>
</dbReference>
<evidence type="ECO:0000256" key="3">
    <source>
        <dbReference type="ARBA" id="ARBA00022519"/>
    </source>
</evidence>
<dbReference type="GO" id="GO:0005886">
    <property type="term" value="C:plasma membrane"/>
    <property type="evidence" value="ECO:0007669"/>
    <property type="project" value="UniProtKB-SubCell"/>
</dbReference>
<evidence type="ECO:0000313" key="9">
    <source>
        <dbReference type="EMBL" id="BBO66277.1"/>
    </source>
</evidence>
<comment type="subcellular location">
    <subcellularLocation>
        <location evidence="1">Cell inner membrane</location>
        <topology evidence="1">Multi-pass membrane protein</topology>
    </subcellularLocation>
</comment>
<accession>A0A5K7YNU9</accession>
<reference evidence="9 10" key="1">
    <citation type="submission" date="2019-11" db="EMBL/GenBank/DDBJ databases">
        <title>Comparative genomics of hydrocarbon-degrading Desulfosarcina strains.</title>
        <authorList>
            <person name="Watanabe M."/>
            <person name="Kojima H."/>
            <person name="Fukui M."/>
        </authorList>
    </citation>
    <scope>NUCLEOTIDE SEQUENCE [LARGE SCALE GENOMIC DNA]</scope>
    <source>
        <strain evidence="9 10">PL12</strain>
    </source>
</reference>
<evidence type="ECO:0000313" key="10">
    <source>
        <dbReference type="Proteomes" id="UP000427906"/>
    </source>
</evidence>
<dbReference type="PIRSF" id="PIRSF006066">
    <property type="entry name" value="HI0050"/>
    <property type="match status" value="1"/>
</dbReference>
<dbReference type="PANTHER" id="PTHR33362">
    <property type="entry name" value="SIALIC ACID TRAP TRANSPORTER PERMEASE PROTEIN SIAT-RELATED"/>
    <property type="match status" value="1"/>
</dbReference>
<dbReference type="InterPro" id="IPR004681">
    <property type="entry name" value="TRAP_DctM"/>
</dbReference>
<gene>
    <name evidence="9" type="ORF">DSCA_02070</name>
</gene>
<sequence length="434" mass="45921">MEWIVLLVPLFALVFGGVFVFVAVGATSFIVYYFLAGQAQSMMGAAVWGSIQMYALVAVGCFILMGQIILKSGISQKAYSCMAPLMERIPGGLLHTNIAICALFASIFGASAATTAVVGSSAFPELKKRRYNFGLTMGTVAAGGTLGIMIPPSSAFIIYGALTETSVGALFAAGIGPGILLAVLFSIYVAVKCIRNPEFAPRSDSVEPLLPALKRLIGIWPIVLLIGVVLLPILAGWSTATEASGIGVFGSIVVGALYGDLSFKQIVESVQESTHTFCMLLLVVCGAMLLAKSAALVGLPRSLSLTIGGLNVAPMVVMVGLVVMYLLLGCLFDGISFMVMTLPFVFPIVTTFGFGGIWFAVVIVVLIEIGQLTPPVGLNLYVIQAITEGDDVTLEDVVRGVWPFFWILGGFVVILICFPQIATFLPRLFGFEIQ</sequence>
<dbReference type="OrthoDB" id="9785600at2"/>
<feature type="transmembrane region" description="Helical" evidence="7">
    <location>
        <begin position="47"/>
        <end position="70"/>
    </location>
</feature>
<feature type="transmembrane region" description="Helical" evidence="7">
    <location>
        <begin position="404"/>
        <end position="425"/>
    </location>
</feature>
<dbReference type="InterPro" id="IPR010656">
    <property type="entry name" value="DctM"/>
</dbReference>
<feature type="transmembrane region" description="Helical" evidence="7">
    <location>
        <begin position="344"/>
        <end position="367"/>
    </location>
</feature>
<dbReference type="Proteomes" id="UP000427906">
    <property type="component" value="Chromosome"/>
</dbReference>
<feature type="domain" description="TRAP C4-dicarboxylate transport system permease DctM subunit" evidence="8">
    <location>
        <begin position="8"/>
        <end position="421"/>
    </location>
</feature>
<feature type="transmembrane region" description="Helical" evidence="7">
    <location>
        <begin position="94"/>
        <end position="119"/>
    </location>
</feature>
<feature type="transmembrane region" description="Helical" evidence="7">
    <location>
        <begin position="170"/>
        <end position="191"/>
    </location>
</feature>
<feature type="transmembrane region" description="Helical" evidence="7">
    <location>
        <begin position="212"/>
        <end position="237"/>
    </location>
</feature>
<evidence type="ECO:0000259" key="8">
    <source>
        <dbReference type="Pfam" id="PF06808"/>
    </source>
</evidence>
<evidence type="ECO:0000256" key="2">
    <source>
        <dbReference type="ARBA" id="ARBA00022475"/>
    </source>
</evidence>
<evidence type="ECO:0000256" key="1">
    <source>
        <dbReference type="ARBA" id="ARBA00004429"/>
    </source>
</evidence>
<proteinExistence type="predicted"/>